<sequence>MFRRLTKTNHYLTFVLVICSLVVHLGEPKLAGVEESEDKKSGTLSFKTPTLDDEDTHSLHMPHELKCDGCRVVAYQLQTKFSEAHKKRPSLKVLPESQIYDITESICESKFDKYGIKEVDGQKRLSGPGLETADIPGIMQGGGRWPNRLRETCSMYMGEIGEEEVYEAYLKEKDLEKYLCRGQGILGECSKKRSRKNDEL</sequence>
<dbReference type="InterPro" id="IPR052682">
    <property type="entry name" value="MZB1"/>
</dbReference>
<proteinExistence type="predicted"/>
<evidence type="ECO:0000256" key="1">
    <source>
        <dbReference type="SAM" id="MobiDB-lite"/>
    </source>
</evidence>
<organism evidence="3 4">
    <name type="scientific">Mizuhopecten yessoensis</name>
    <name type="common">Japanese scallop</name>
    <name type="synonym">Patinopecten yessoensis</name>
    <dbReference type="NCBI Taxonomy" id="6573"/>
    <lineage>
        <taxon>Eukaryota</taxon>
        <taxon>Metazoa</taxon>
        <taxon>Spiralia</taxon>
        <taxon>Lophotrochozoa</taxon>
        <taxon>Mollusca</taxon>
        <taxon>Bivalvia</taxon>
        <taxon>Autobranchia</taxon>
        <taxon>Pteriomorphia</taxon>
        <taxon>Pectinida</taxon>
        <taxon>Pectinoidea</taxon>
        <taxon>Pectinidae</taxon>
        <taxon>Mizuhopecten</taxon>
    </lineage>
</organism>
<dbReference type="EMBL" id="NEDP02005310">
    <property type="protein sequence ID" value="OWF42206.1"/>
    <property type="molecule type" value="Genomic_DNA"/>
</dbReference>
<comment type="caution">
    <text evidence="3">The sequence shown here is derived from an EMBL/GenBank/DDBJ whole genome shotgun (WGS) entry which is preliminary data.</text>
</comment>
<accession>A0A210Q0E9</accession>
<dbReference type="GO" id="GO:0034663">
    <property type="term" value="C:endoplasmic reticulum chaperone complex"/>
    <property type="evidence" value="ECO:0007669"/>
    <property type="project" value="TreeGrafter"/>
</dbReference>
<keyword evidence="2" id="KW-0732">Signal</keyword>
<evidence type="ECO:0000313" key="4">
    <source>
        <dbReference type="Proteomes" id="UP000242188"/>
    </source>
</evidence>
<dbReference type="OrthoDB" id="448621at2759"/>
<name>A0A210Q0E9_MIZYE</name>
<feature type="region of interest" description="Disordered" evidence="1">
    <location>
        <begin position="32"/>
        <end position="57"/>
    </location>
</feature>
<dbReference type="Proteomes" id="UP000242188">
    <property type="component" value="Unassembled WGS sequence"/>
</dbReference>
<dbReference type="PANTHER" id="PTHR15881">
    <property type="entry name" value="MARGINAL ZONE B- AND B1-CELL-SPECIFIC PROTEIN"/>
    <property type="match status" value="1"/>
</dbReference>
<protein>
    <submittedName>
        <fullName evidence="3">Marginal zone B-and B1-cell-specific protein</fullName>
    </submittedName>
</protein>
<keyword evidence="4" id="KW-1185">Reference proteome</keyword>
<dbReference type="AlphaFoldDB" id="A0A210Q0E9"/>
<feature type="chain" id="PRO_5013097920" evidence="2">
    <location>
        <begin position="29"/>
        <end position="200"/>
    </location>
</feature>
<gene>
    <name evidence="3" type="ORF">KP79_PYT05322</name>
</gene>
<evidence type="ECO:0000256" key="2">
    <source>
        <dbReference type="SAM" id="SignalP"/>
    </source>
</evidence>
<dbReference type="PANTHER" id="PTHR15881:SF2">
    <property type="entry name" value="MARGINAL ZONE B- AND B1-CELL-SPECIFIC PROTEIN"/>
    <property type="match status" value="1"/>
</dbReference>
<reference evidence="3 4" key="1">
    <citation type="journal article" date="2017" name="Nat. Ecol. Evol.">
        <title>Scallop genome provides insights into evolution of bilaterian karyotype and development.</title>
        <authorList>
            <person name="Wang S."/>
            <person name="Zhang J."/>
            <person name="Jiao W."/>
            <person name="Li J."/>
            <person name="Xun X."/>
            <person name="Sun Y."/>
            <person name="Guo X."/>
            <person name="Huan P."/>
            <person name="Dong B."/>
            <person name="Zhang L."/>
            <person name="Hu X."/>
            <person name="Sun X."/>
            <person name="Wang J."/>
            <person name="Zhao C."/>
            <person name="Wang Y."/>
            <person name="Wang D."/>
            <person name="Huang X."/>
            <person name="Wang R."/>
            <person name="Lv J."/>
            <person name="Li Y."/>
            <person name="Zhang Z."/>
            <person name="Liu B."/>
            <person name="Lu W."/>
            <person name="Hui Y."/>
            <person name="Liang J."/>
            <person name="Zhou Z."/>
            <person name="Hou R."/>
            <person name="Li X."/>
            <person name="Liu Y."/>
            <person name="Li H."/>
            <person name="Ning X."/>
            <person name="Lin Y."/>
            <person name="Zhao L."/>
            <person name="Xing Q."/>
            <person name="Dou J."/>
            <person name="Li Y."/>
            <person name="Mao J."/>
            <person name="Guo H."/>
            <person name="Dou H."/>
            <person name="Li T."/>
            <person name="Mu C."/>
            <person name="Jiang W."/>
            <person name="Fu Q."/>
            <person name="Fu X."/>
            <person name="Miao Y."/>
            <person name="Liu J."/>
            <person name="Yu Q."/>
            <person name="Li R."/>
            <person name="Liao H."/>
            <person name="Li X."/>
            <person name="Kong Y."/>
            <person name="Jiang Z."/>
            <person name="Chourrout D."/>
            <person name="Li R."/>
            <person name="Bao Z."/>
        </authorList>
    </citation>
    <scope>NUCLEOTIDE SEQUENCE [LARGE SCALE GENOMIC DNA]</scope>
    <source>
        <strain evidence="3 4">PY_sf001</strain>
    </source>
</reference>
<evidence type="ECO:0000313" key="3">
    <source>
        <dbReference type="EMBL" id="OWF42206.1"/>
    </source>
</evidence>
<dbReference type="STRING" id="6573.A0A210Q0E9"/>
<feature type="signal peptide" evidence="2">
    <location>
        <begin position="1"/>
        <end position="28"/>
    </location>
</feature>
<dbReference type="GO" id="GO:0005576">
    <property type="term" value="C:extracellular region"/>
    <property type="evidence" value="ECO:0007669"/>
    <property type="project" value="TreeGrafter"/>
</dbReference>